<dbReference type="Proteomes" id="UP000253594">
    <property type="component" value="Unassembled WGS sequence"/>
</dbReference>
<dbReference type="PANTHER" id="PTHR43821:SF1">
    <property type="entry name" value="NAD(P)H NITROREDUCTASE YDJA-RELATED"/>
    <property type="match status" value="1"/>
</dbReference>
<dbReference type="Pfam" id="PF00881">
    <property type="entry name" value="Nitroreductase"/>
    <property type="match status" value="1"/>
</dbReference>
<feature type="domain" description="Nitroreductase" evidence="1">
    <location>
        <begin position="10"/>
        <end position="58"/>
    </location>
</feature>
<evidence type="ECO:0000313" key="2">
    <source>
        <dbReference type="EMBL" id="RCI69249.1"/>
    </source>
</evidence>
<dbReference type="SUPFAM" id="SSF55469">
    <property type="entry name" value="FMN-dependent nitroreductase-like"/>
    <property type="match status" value="1"/>
</dbReference>
<comment type="caution">
    <text evidence="2">The sequence shown here is derived from an EMBL/GenBank/DDBJ whole genome shotgun (WGS) entry which is preliminary data.</text>
</comment>
<gene>
    <name evidence="2" type="ORF">DT376_40960</name>
</gene>
<dbReference type="GO" id="GO:0016491">
    <property type="term" value="F:oxidoreductase activity"/>
    <property type="evidence" value="ECO:0007669"/>
    <property type="project" value="InterPro"/>
</dbReference>
<feature type="non-terminal residue" evidence="2">
    <location>
        <position position="59"/>
    </location>
</feature>
<dbReference type="InterPro" id="IPR029479">
    <property type="entry name" value="Nitroreductase"/>
</dbReference>
<evidence type="ECO:0000259" key="1">
    <source>
        <dbReference type="Pfam" id="PF00881"/>
    </source>
</evidence>
<dbReference type="Gene3D" id="3.40.109.10">
    <property type="entry name" value="NADH Oxidase"/>
    <property type="match status" value="1"/>
</dbReference>
<sequence>MEALDALLTRVSHARLSDPAPSPEQLDRLFRVALRAPDHGQLRPWRFILVEGEGRRALG</sequence>
<dbReference type="PANTHER" id="PTHR43821">
    <property type="entry name" value="NAD(P)H NITROREDUCTASE YDJA-RELATED"/>
    <property type="match status" value="1"/>
</dbReference>
<evidence type="ECO:0000313" key="3">
    <source>
        <dbReference type="Proteomes" id="UP000253594"/>
    </source>
</evidence>
<protein>
    <submittedName>
        <fullName evidence="2">Nitroreductase</fullName>
    </submittedName>
</protein>
<organism evidence="2 3">
    <name type="scientific">Pseudomonas aeruginosa</name>
    <dbReference type="NCBI Taxonomy" id="287"/>
    <lineage>
        <taxon>Bacteria</taxon>
        <taxon>Pseudomonadati</taxon>
        <taxon>Pseudomonadota</taxon>
        <taxon>Gammaproteobacteria</taxon>
        <taxon>Pseudomonadales</taxon>
        <taxon>Pseudomonadaceae</taxon>
        <taxon>Pseudomonas</taxon>
    </lineage>
</organism>
<accession>A0A367LVV8</accession>
<dbReference type="InterPro" id="IPR000415">
    <property type="entry name" value="Nitroreductase-like"/>
</dbReference>
<dbReference type="InterPro" id="IPR052530">
    <property type="entry name" value="NAD(P)H_nitroreductase"/>
</dbReference>
<dbReference type="EMBL" id="QORE01003270">
    <property type="protein sequence ID" value="RCI69249.1"/>
    <property type="molecule type" value="Genomic_DNA"/>
</dbReference>
<reference evidence="2 3" key="1">
    <citation type="submission" date="2018-07" db="EMBL/GenBank/DDBJ databases">
        <title>Mechanisms of high-level aminoglycoside resistance among Gram-negative pathogens in Brazil.</title>
        <authorList>
            <person name="Ballaben A.S."/>
            <person name="Darini A.L.C."/>
            <person name="Doi Y."/>
        </authorList>
    </citation>
    <scope>NUCLEOTIDE SEQUENCE [LARGE SCALE GENOMIC DNA]</scope>
    <source>
        <strain evidence="2 3">B2-305</strain>
    </source>
</reference>
<dbReference type="AlphaFoldDB" id="A0A367LVV8"/>
<proteinExistence type="predicted"/>
<name>A0A367LVV8_PSEAI</name>